<dbReference type="GO" id="GO:0016075">
    <property type="term" value="P:rRNA catabolic process"/>
    <property type="evidence" value="ECO:0007669"/>
    <property type="project" value="TreeGrafter"/>
</dbReference>
<comment type="subcellular location">
    <subcellularLocation>
        <location evidence="1">Nucleus</location>
    </subcellularLocation>
</comment>
<reference evidence="7 8" key="1">
    <citation type="journal article" date="2009" name="Science">
        <title>Green evolution and dynamic adaptations revealed by genomes of the marine picoeukaryotes Micromonas.</title>
        <authorList>
            <person name="Worden A.Z."/>
            <person name="Lee J.H."/>
            <person name="Mock T."/>
            <person name="Rouze P."/>
            <person name="Simmons M.P."/>
            <person name="Aerts A.L."/>
            <person name="Allen A.E."/>
            <person name="Cuvelier M.L."/>
            <person name="Derelle E."/>
            <person name="Everett M.V."/>
            <person name="Foulon E."/>
            <person name="Grimwood J."/>
            <person name="Gundlach H."/>
            <person name="Henrissat B."/>
            <person name="Napoli C."/>
            <person name="McDonald S.M."/>
            <person name="Parker M.S."/>
            <person name="Rombauts S."/>
            <person name="Salamov A."/>
            <person name="Von Dassow P."/>
            <person name="Badger J.H."/>
            <person name="Coutinho P.M."/>
            <person name="Demir E."/>
            <person name="Dubchak I."/>
            <person name="Gentemann C."/>
            <person name="Eikrem W."/>
            <person name="Gready J.E."/>
            <person name="John U."/>
            <person name="Lanier W."/>
            <person name="Lindquist E.A."/>
            <person name="Lucas S."/>
            <person name="Mayer K.F."/>
            <person name="Moreau H."/>
            <person name="Not F."/>
            <person name="Otillar R."/>
            <person name="Panaud O."/>
            <person name="Pangilinan J."/>
            <person name="Paulsen I."/>
            <person name="Piegu B."/>
            <person name="Poliakov A."/>
            <person name="Robbens S."/>
            <person name="Schmutz J."/>
            <person name="Toulza E."/>
            <person name="Wyss T."/>
            <person name="Zelensky A."/>
            <person name="Zhou K."/>
            <person name="Armbrust E.V."/>
            <person name="Bhattacharya D."/>
            <person name="Goodenough U.W."/>
            <person name="Van de Peer Y."/>
            <person name="Grigoriev I.V."/>
        </authorList>
    </citation>
    <scope>NUCLEOTIDE SEQUENCE [LARGE SCALE GENOMIC DNA]</scope>
    <source>
        <strain evidence="7 8">CCMP1545</strain>
    </source>
</reference>
<gene>
    <name evidence="7" type="ORF">MICPUCDRAFT_11332</name>
</gene>
<dbReference type="GO" id="GO:0003723">
    <property type="term" value="F:RNA binding"/>
    <property type="evidence" value="ECO:0007669"/>
    <property type="project" value="TreeGrafter"/>
</dbReference>
<evidence type="ECO:0000259" key="6">
    <source>
        <dbReference type="Pfam" id="PF01138"/>
    </source>
</evidence>
<dbReference type="AlphaFoldDB" id="C1MYE4"/>
<dbReference type="InterPro" id="IPR027408">
    <property type="entry name" value="PNPase/RNase_PH_dom_sf"/>
</dbReference>
<dbReference type="GO" id="GO:0071028">
    <property type="term" value="P:nuclear mRNA surveillance"/>
    <property type="evidence" value="ECO:0007669"/>
    <property type="project" value="TreeGrafter"/>
</dbReference>
<dbReference type="GeneID" id="9685717"/>
<dbReference type="GO" id="GO:0034475">
    <property type="term" value="P:U4 snRNA 3'-end processing"/>
    <property type="evidence" value="ECO:0007669"/>
    <property type="project" value="TreeGrafter"/>
</dbReference>
<dbReference type="GO" id="GO:0005730">
    <property type="term" value="C:nucleolus"/>
    <property type="evidence" value="ECO:0007669"/>
    <property type="project" value="TreeGrafter"/>
</dbReference>
<dbReference type="InterPro" id="IPR050080">
    <property type="entry name" value="RNase_PH"/>
</dbReference>
<sequence>DRSVVYAAVYGPMEIRAGKQDTDKLVIEVVVRPASGAPSSADKEREVTIRRALEHVVKTAAHPRCGIRVVLQTVSSDGGIDAILLNAACAALIDASVDVTGVLCASSLAVLPGVGVVVDPTEDEETAATATATMAYN</sequence>
<dbReference type="OMA" id="CHALMDA"/>
<dbReference type="eggNOG" id="KOG1069">
    <property type="taxonomic scope" value="Eukaryota"/>
</dbReference>
<accession>C1MYE4</accession>
<feature type="non-terminal residue" evidence="7">
    <location>
        <position position="137"/>
    </location>
</feature>
<organism evidence="8">
    <name type="scientific">Micromonas pusilla (strain CCMP1545)</name>
    <name type="common">Picoplanktonic green alga</name>
    <dbReference type="NCBI Taxonomy" id="564608"/>
    <lineage>
        <taxon>Eukaryota</taxon>
        <taxon>Viridiplantae</taxon>
        <taxon>Chlorophyta</taxon>
        <taxon>Mamiellophyceae</taxon>
        <taxon>Mamiellales</taxon>
        <taxon>Mamiellaceae</taxon>
        <taxon>Micromonas</taxon>
    </lineage>
</organism>
<dbReference type="EMBL" id="GG663742">
    <property type="protein sequence ID" value="EEH55328.1"/>
    <property type="molecule type" value="Genomic_DNA"/>
</dbReference>
<dbReference type="OrthoDB" id="27298at2759"/>
<dbReference type="Pfam" id="PF01138">
    <property type="entry name" value="RNase_PH"/>
    <property type="match status" value="1"/>
</dbReference>
<dbReference type="RefSeq" id="XP_003060559.1">
    <property type="nucleotide sequence ID" value="XM_003060513.1"/>
</dbReference>
<feature type="non-terminal residue" evidence="7">
    <location>
        <position position="1"/>
    </location>
</feature>
<evidence type="ECO:0000256" key="4">
    <source>
        <dbReference type="ARBA" id="ARBA00022835"/>
    </source>
</evidence>
<feature type="domain" description="Exoribonuclease phosphorolytic" evidence="6">
    <location>
        <begin position="4"/>
        <end position="97"/>
    </location>
</feature>
<evidence type="ECO:0000256" key="1">
    <source>
        <dbReference type="ARBA" id="ARBA00004123"/>
    </source>
</evidence>
<dbReference type="Gene3D" id="3.30.230.70">
    <property type="entry name" value="GHMP Kinase, N-terminal domain"/>
    <property type="match status" value="1"/>
</dbReference>
<dbReference type="GO" id="GO:0000176">
    <property type="term" value="C:nuclear exosome (RNase complex)"/>
    <property type="evidence" value="ECO:0007669"/>
    <property type="project" value="TreeGrafter"/>
</dbReference>
<dbReference type="GO" id="GO:0071051">
    <property type="term" value="P:poly(A)-dependent snoRNA 3'-end processing"/>
    <property type="evidence" value="ECO:0007669"/>
    <property type="project" value="TreeGrafter"/>
</dbReference>
<evidence type="ECO:0000313" key="8">
    <source>
        <dbReference type="Proteomes" id="UP000001876"/>
    </source>
</evidence>
<keyword evidence="4" id="KW-0271">Exosome</keyword>
<protein>
    <submittedName>
        <fullName evidence="7">Predicted protein</fullName>
    </submittedName>
</protein>
<dbReference type="InterPro" id="IPR001247">
    <property type="entry name" value="ExoRNase_PH_dom1"/>
</dbReference>
<evidence type="ECO:0000256" key="2">
    <source>
        <dbReference type="ARBA" id="ARBA00006678"/>
    </source>
</evidence>
<dbReference type="SUPFAM" id="SSF54211">
    <property type="entry name" value="Ribosomal protein S5 domain 2-like"/>
    <property type="match status" value="1"/>
</dbReference>
<dbReference type="GO" id="GO:0000177">
    <property type="term" value="C:cytoplasmic exosome (RNase complex)"/>
    <property type="evidence" value="ECO:0007669"/>
    <property type="project" value="TreeGrafter"/>
</dbReference>
<dbReference type="PANTHER" id="PTHR11953:SF1">
    <property type="entry name" value="EXOSOME COMPLEX COMPONENT RRP46"/>
    <property type="match status" value="1"/>
</dbReference>
<dbReference type="InterPro" id="IPR020568">
    <property type="entry name" value="Ribosomal_Su5_D2-typ_SF"/>
</dbReference>
<evidence type="ECO:0000256" key="3">
    <source>
        <dbReference type="ARBA" id="ARBA00022552"/>
    </source>
</evidence>
<keyword evidence="8" id="KW-1185">Reference proteome</keyword>
<dbReference type="STRING" id="564608.C1MYE4"/>
<keyword evidence="5" id="KW-0539">Nucleus</keyword>
<evidence type="ECO:0000313" key="7">
    <source>
        <dbReference type="EMBL" id="EEH55328.1"/>
    </source>
</evidence>
<dbReference type="GO" id="GO:0006364">
    <property type="term" value="P:rRNA processing"/>
    <property type="evidence" value="ECO:0007669"/>
    <property type="project" value="UniProtKB-KW"/>
</dbReference>
<evidence type="ECO:0000256" key="5">
    <source>
        <dbReference type="ARBA" id="ARBA00023242"/>
    </source>
</evidence>
<proteinExistence type="inferred from homology"/>
<dbReference type="Proteomes" id="UP000001876">
    <property type="component" value="Unassembled WGS sequence"/>
</dbReference>
<dbReference type="PANTHER" id="PTHR11953">
    <property type="entry name" value="EXOSOME COMPLEX COMPONENT"/>
    <property type="match status" value="1"/>
</dbReference>
<comment type="similarity">
    <text evidence="2">Belongs to the RNase PH family.</text>
</comment>
<name>C1MYE4_MICPC</name>
<dbReference type="KEGG" id="mpp:MICPUCDRAFT_11332"/>
<keyword evidence="3" id="KW-0698">rRNA processing</keyword>